<keyword evidence="3" id="KW-1185">Reference proteome</keyword>
<evidence type="ECO:0000313" key="3">
    <source>
        <dbReference type="Proteomes" id="UP000193118"/>
    </source>
</evidence>
<keyword evidence="1" id="KW-0812">Transmembrane</keyword>
<keyword evidence="1" id="KW-0472">Membrane</keyword>
<dbReference type="GeneID" id="94580607"/>
<evidence type="ECO:0000256" key="1">
    <source>
        <dbReference type="SAM" id="Phobius"/>
    </source>
</evidence>
<proteinExistence type="predicted"/>
<gene>
    <name evidence="2" type="ORF">BWD09_00660</name>
</gene>
<protein>
    <submittedName>
        <fullName evidence="2">Uncharacterized protein</fullName>
    </submittedName>
</protein>
<comment type="caution">
    <text evidence="2">The sequence shown here is derived from an EMBL/GenBank/DDBJ whole genome shotgun (WGS) entry which is preliminary data.</text>
</comment>
<accession>A0A1X3DGH2</accession>
<dbReference type="AlphaFoldDB" id="A0A1X3DGH2"/>
<evidence type="ECO:0000313" key="2">
    <source>
        <dbReference type="EMBL" id="OSI18804.1"/>
    </source>
</evidence>
<organism evidence="2 3">
    <name type="scientific">Neisseria dentiae</name>
    <dbReference type="NCBI Taxonomy" id="194197"/>
    <lineage>
        <taxon>Bacteria</taxon>
        <taxon>Pseudomonadati</taxon>
        <taxon>Pseudomonadota</taxon>
        <taxon>Betaproteobacteria</taxon>
        <taxon>Neisseriales</taxon>
        <taxon>Neisseriaceae</taxon>
        <taxon>Neisseria</taxon>
    </lineage>
</organism>
<name>A0A1X3DGH2_9NEIS</name>
<feature type="transmembrane region" description="Helical" evidence="1">
    <location>
        <begin position="6"/>
        <end position="26"/>
    </location>
</feature>
<dbReference type="OrthoDB" id="5079989at2"/>
<dbReference type="EMBL" id="MTBO01000001">
    <property type="protein sequence ID" value="OSI18804.1"/>
    <property type="molecule type" value="Genomic_DNA"/>
</dbReference>
<dbReference type="Proteomes" id="UP000193118">
    <property type="component" value="Unassembled WGS sequence"/>
</dbReference>
<dbReference type="RefSeq" id="WP_085364811.1">
    <property type="nucleotide sequence ID" value="NZ_CAUJPZ010000043.1"/>
</dbReference>
<reference evidence="3" key="1">
    <citation type="submission" date="2017-01" db="EMBL/GenBank/DDBJ databases">
        <authorList>
            <person name="Wolfgang W.J."/>
            <person name="Cole J."/>
            <person name="Wroblewski D."/>
            <person name="Mcginnis J."/>
            <person name="Musser K.A."/>
        </authorList>
    </citation>
    <scope>NUCLEOTIDE SEQUENCE [LARGE SCALE GENOMIC DNA]</scope>
    <source>
        <strain evidence="3">DSM 19151</strain>
    </source>
</reference>
<sequence>MSGIWGNPVFLAVILSVSAFLVFRTVSGSRKKTRGSGAYSLSFHSDNHPLAPQLFADTSGCAGVFSRQGNLNDAAFEAQYPVGGMLSFNGESHLISRRQKYLSAEAGRQPQFGYALYFQAFEKSEFPLLITFAGQRHYRHIFLDEEGCTLTAANGKAARLPYAQLCFKAREKRLTLKTDREEHIVKRSELRPADRQVLEAVLQKYAASINLDPDDFA</sequence>
<keyword evidence="1" id="KW-1133">Transmembrane helix</keyword>